<evidence type="ECO:0000256" key="1">
    <source>
        <dbReference type="ARBA" id="ARBA00022649"/>
    </source>
</evidence>
<dbReference type="InterPro" id="IPR051749">
    <property type="entry name" value="PINc/VapC_TA_RNase"/>
</dbReference>
<dbReference type="InterPro" id="IPR002716">
    <property type="entry name" value="PIN_dom"/>
</dbReference>
<dbReference type="SUPFAM" id="SSF88723">
    <property type="entry name" value="PIN domain-like"/>
    <property type="match status" value="1"/>
</dbReference>
<dbReference type="InterPro" id="IPR022907">
    <property type="entry name" value="VapC_family"/>
</dbReference>
<accession>A0A3B1DDK1</accession>
<evidence type="ECO:0000256" key="3">
    <source>
        <dbReference type="ARBA" id="ARBA00022723"/>
    </source>
</evidence>
<evidence type="ECO:0000256" key="5">
    <source>
        <dbReference type="ARBA" id="ARBA00022842"/>
    </source>
</evidence>
<reference evidence="7" key="1">
    <citation type="submission" date="2018-06" db="EMBL/GenBank/DDBJ databases">
        <authorList>
            <person name="Zhirakovskaya E."/>
        </authorList>
    </citation>
    <scope>NUCLEOTIDE SEQUENCE</scope>
</reference>
<keyword evidence="4" id="KW-0378">Hydrolase</keyword>
<keyword evidence="5" id="KW-0460">Magnesium</keyword>
<keyword evidence="3" id="KW-0479">Metal-binding</keyword>
<keyword evidence="1" id="KW-1277">Toxin-antitoxin system</keyword>
<sequence>MKDRVLIDTSAWIVSFRKSGNEKLKQQVVAALNSLSAVTTNIITMELLQGCRDDMEYKKMRSRLEALELMALNEEVWETVYSAGYSLRKKGITVPSVDIIIASLAKAHDCSLLHHDRHFKLIARHLDIKTVDFLS</sequence>
<dbReference type="GO" id="GO:0016787">
    <property type="term" value="F:hydrolase activity"/>
    <property type="evidence" value="ECO:0007669"/>
    <property type="project" value="UniProtKB-KW"/>
</dbReference>
<dbReference type="AlphaFoldDB" id="A0A3B1DDK1"/>
<organism evidence="7">
    <name type="scientific">hydrothermal vent metagenome</name>
    <dbReference type="NCBI Taxonomy" id="652676"/>
    <lineage>
        <taxon>unclassified sequences</taxon>
        <taxon>metagenomes</taxon>
        <taxon>ecological metagenomes</taxon>
    </lineage>
</organism>
<dbReference type="Gene3D" id="3.40.50.1010">
    <property type="entry name" value="5'-nuclease"/>
    <property type="match status" value="1"/>
</dbReference>
<dbReference type="PANTHER" id="PTHR42740:SF1">
    <property type="entry name" value="RIBONUCLEASE VAPC3"/>
    <property type="match status" value="1"/>
</dbReference>
<dbReference type="Pfam" id="PF01850">
    <property type="entry name" value="PIN"/>
    <property type="match status" value="1"/>
</dbReference>
<dbReference type="GO" id="GO:0004540">
    <property type="term" value="F:RNA nuclease activity"/>
    <property type="evidence" value="ECO:0007669"/>
    <property type="project" value="InterPro"/>
</dbReference>
<evidence type="ECO:0000313" key="7">
    <source>
        <dbReference type="EMBL" id="VAX32950.1"/>
    </source>
</evidence>
<gene>
    <name evidence="7" type="ORF">MNBD_NITROSPIRAE02-1671</name>
</gene>
<dbReference type="CDD" id="cd18758">
    <property type="entry name" value="PIN_MtVapC3-like"/>
    <property type="match status" value="1"/>
</dbReference>
<name>A0A3B1DDK1_9ZZZZ</name>
<feature type="domain" description="PIN" evidence="6">
    <location>
        <begin position="5"/>
        <end position="123"/>
    </location>
</feature>
<protein>
    <recommendedName>
        <fullName evidence="6">PIN domain-containing protein</fullName>
    </recommendedName>
</protein>
<evidence type="ECO:0000259" key="6">
    <source>
        <dbReference type="Pfam" id="PF01850"/>
    </source>
</evidence>
<proteinExistence type="inferred from homology"/>
<keyword evidence="2" id="KW-0540">Nuclease</keyword>
<dbReference type="EMBL" id="UOGH01000274">
    <property type="protein sequence ID" value="VAX32950.1"/>
    <property type="molecule type" value="Genomic_DNA"/>
</dbReference>
<dbReference type="HAMAP" id="MF_00265">
    <property type="entry name" value="VapC_Nob1"/>
    <property type="match status" value="1"/>
</dbReference>
<evidence type="ECO:0000256" key="4">
    <source>
        <dbReference type="ARBA" id="ARBA00022801"/>
    </source>
</evidence>
<evidence type="ECO:0000256" key="2">
    <source>
        <dbReference type="ARBA" id="ARBA00022722"/>
    </source>
</evidence>
<dbReference type="GO" id="GO:0046872">
    <property type="term" value="F:metal ion binding"/>
    <property type="evidence" value="ECO:0007669"/>
    <property type="project" value="UniProtKB-KW"/>
</dbReference>
<dbReference type="InterPro" id="IPR029060">
    <property type="entry name" value="PIN-like_dom_sf"/>
</dbReference>
<dbReference type="PANTHER" id="PTHR42740">
    <property type="entry name" value="RIBONUCLEASE VAPC3"/>
    <property type="match status" value="1"/>
</dbReference>